<gene>
    <name evidence="2" type="ORF">JIN84_20115</name>
</gene>
<evidence type="ECO:0000313" key="2">
    <source>
        <dbReference type="EMBL" id="MBK1817938.1"/>
    </source>
</evidence>
<accession>A0A934R3X1</accession>
<protein>
    <submittedName>
        <fullName evidence="2">Uncharacterized protein</fullName>
    </submittedName>
</protein>
<keyword evidence="3" id="KW-1185">Reference proteome</keyword>
<keyword evidence="1" id="KW-0732">Signal</keyword>
<dbReference type="AlphaFoldDB" id="A0A934R3X1"/>
<evidence type="ECO:0000256" key="1">
    <source>
        <dbReference type="SAM" id="SignalP"/>
    </source>
</evidence>
<comment type="caution">
    <text evidence="2">The sequence shown here is derived from an EMBL/GenBank/DDBJ whole genome shotgun (WGS) entry which is preliminary data.</text>
</comment>
<feature type="signal peptide" evidence="1">
    <location>
        <begin position="1"/>
        <end position="17"/>
    </location>
</feature>
<name>A0A934R3X1_9BACT</name>
<dbReference type="Proteomes" id="UP000600139">
    <property type="component" value="Unassembled WGS sequence"/>
</dbReference>
<evidence type="ECO:0000313" key="3">
    <source>
        <dbReference type="Proteomes" id="UP000600139"/>
    </source>
</evidence>
<proteinExistence type="predicted"/>
<reference evidence="2" key="1">
    <citation type="submission" date="2021-01" db="EMBL/GenBank/DDBJ databases">
        <title>Modified the classification status of verrucomicrobia.</title>
        <authorList>
            <person name="Feng X."/>
        </authorList>
    </citation>
    <scope>NUCLEOTIDE SEQUENCE</scope>
    <source>
        <strain evidence="2">JCM 18052</strain>
    </source>
</reference>
<organism evidence="2 3">
    <name type="scientific">Luteolibacter yonseiensis</name>
    <dbReference type="NCBI Taxonomy" id="1144680"/>
    <lineage>
        <taxon>Bacteria</taxon>
        <taxon>Pseudomonadati</taxon>
        <taxon>Verrucomicrobiota</taxon>
        <taxon>Verrucomicrobiia</taxon>
        <taxon>Verrucomicrobiales</taxon>
        <taxon>Verrucomicrobiaceae</taxon>
        <taxon>Luteolibacter</taxon>
    </lineage>
</organism>
<dbReference type="EMBL" id="JAENIK010000012">
    <property type="protein sequence ID" value="MBK1817938.1"/>
    <property type="molecule type" value="Genomic_DNA"/>
</dbReference>
<sequence length="223" mass="24008">MKLKILTSILAAGSICAQDGPPPLAPLPKVPAENAPQAASSSSAAPADVVASAVTAVASLGDEVVLGRYQVAVERMNPQWKKRTADRMGGMDKLEQQLDGVAKQMVQQGISMISFKPQGQPRSYEVGPGKKVETVDGGQVETLVFSKWLVMIPTVTKFRIIRPGEAKPIVIESIGFQVAVTDKGKNDWTFIDGAGLTVNDLRSLYVNLPQDLQFPPLEKREAR</sequence>
<feature type="chain" id="PRO_5037542528" evidence="1">
    <location>
        <begin position="18"/>
        <end position="223"/>
    </location>
</feature>
<dbReference type="RefSeq" id="WP_200352863.1">
    <property type="nucleotide sequence ID" value="NZ_BAABHZ010000001.1"/>
</dbReference>